<dbReference type="RefSeq" id="WP_147646160.1">
    <property type="nucleotide sequence ID" value="NZ_CP042806.1"/>
</dbReference>
<keyword evidence="4" id="KW-0902">Two-component regulatory system</keyword>
<keyword evidence="3 8" id="KW-0597">Phosphoprotein</keyword>
<feature type="domain" description="OmpR/PhoB-type" evidence="11">
    <location>
        <begin position="126"/>
        <end position="224"/>
    </location>
</feature>
<keyword evidence="7" id="KW-0804">Transcription</keyword>
<dbReference type="CDD" id="cd17623">
    <property type="entry name" value="REC_OmpR_CpxR"/>
    <property type="match status" value="1"/>
</dbReference>
<dbReference type="InterPro" id="IPR036388">
    <property type="entry name" value="WH-like_DNA-bd_sf"/>
</dbReference>
<dbReference type="Proteomes" id="UP000321820">
    <property type="component" value="Chromosome"/>
</dbReference>
<dbReference type="FunFam" id="3.40.50.2300:FF:000001">
    <property type="entry name" value="DNA-binding response regulator PhoB"/>
    <property type="match status" value="1"/>
</dbReference>
<sequence>MDRVLIVDDDVQLCSLLAERLGTEGFTIESVHDGPRGLERALAKEHALVVLDVMLPGMGGLDVLRRLRKLSTVPVLLLTARGEDSDRIQGLEIGADDYVPKPFNPRELIARIRAILRRTARTPTPSGPLVVGDIRLDPAIREAWLDDLPLNLTSVEFTLLEVFVRGAGQILSRDQLTEAVLGRKLGPFDRVIDVHVSNLRKKLGAAQNNQRIKAVRGSGYLFVSRGEAKEG</sequence>
<dbReference type="GO" id="GO:0032993">
    <property type="term" value="C:protein-DNA complex"/>
    <property type="evidence" value="ECO:0007669"/>
    <property type="project" value="TreeGrafter"/>
</dbReference>
<gene>
    <name evidence="12" type="ORF">FTW19_02445</name>
</gene>
<dbReference type="OrthoDB" id="9793321at2"/>
<evidence type="ECO:0000259" key="10">
    <source>
        <dbReference type="PROSITE" id="PS50110"/>
    </source>
</evidence>
<keyword evidence="6 9" id="KW-0238">DNA-binding</keyword>
<dbReference type="Pfam" id="PF00072">
    <property type="entry name" value="Response_reg"/>
    <property type="match status" value="1"/>
</dbReference>
<dbReference type="PROSITE" id="PS50110">
    <property type="entry name" value="RESPONSE_REGULATORY"/>
    <property type="match status" value="1"/>
</dbReference>
<evidence type="ECO:0000256" key="4">
    <source>
        <dbReference type="ARBA" id="ARBA00023012"/>
    </source>
</evidence>
<reference evidence="12 13" key="1">
    <citation type="submission" date="2019-08" db="EMBL/GenBank/DDBJ databases">
        <title>Complete genome sequence of Terriglobus albidus strain ORNL.</title>
        <authorList>
            <person name="Podar M."/>
        </authorList>
    </citation>
    <scope>NUCLEOTIDE SEQUENCE [LARGE SCALE GENOMIC DNA]</scope>
    <source>
        <strain evidence="12 13">ORNL</strain>
    </source>
</reference>
<keyword evidence="5" id="KW-0805">Transcription regulation</keyword>
<evidence type="ECO:0000256" key="6">
    <source>
        <dbReference type="ARBA" id="ARBA00023125"/>
    </source>
</evidence>
<evidence type="ECO:0000259" key="11">
    <source>
        <dbReference type="PROSITE" id="PS51755"/>
    </source>
</evidence>
<protein>
    <submittedName>
        <fullName evidence="12">Response regulator transcription factor</fullName>
    </submittedName>
</protein>
<dbReference type="InterPro" id="IPR058124">
    <property type="entry name" value="CpxR-like_REC"/>
</dbReference>
<dbReference type="Gene3D" id="1.10.10.10">
    <property type="entry name" value="Winged helix-like DNA-binding domain superfamily/Winged helix DNA-binding domain"/>
    <property type="match status" value="1"/>
</dbReference>
<evidence type="ECO:0000313" key="12">
    <source>
        <dbReference type="EMBL" id="QEE26964.1"/>
    </source>
</evidence>
<keyword evidence="13" id="KW-1185">Reference proteome</keyword>
<dbReference type="Gene3D" id="3.40.50.2300">
    <property type="match status" value="1"/>
</dbReference>
<evidence type="ECO:0000256" key="2">
    <source>
        <dbReference type="ARBA" id="ARBA00022490"/>
    </source>
</evidence>
<dbReference type="PANTHER" id="PTHR48111">
    <property type="entry name" value="REGULATOR OF RPOS"/>
    <property type="match status" value="1"/>
</dbReference>
<organism evidence="12 13">
    <name type="scientific">Terriglobus albidus</name>
    <dbReference type="NCBI Taxonomy" id="1592106"/>
    <lineage>
        <taxon>Bacteria</taxon>
        <taxon>Pseudomonadati</taxon>
        <taxon>Acidobacteriota</taxon>
        <taxon>Terriglobia</taxon>
        <taxon>Terriglobales</taxon>
        <taxon>Acidobacteriaceae</taxon>
        <taxon>Terriglobus</taxon>
    </lineage>
</organism>
<dbReference type="PROSITE" id="PS51755">
    <property type="entry name" value="OMPR_PHOB"/>
    <property type="match status" value="1"/>
</dbReference>
<dbReference type="GO" id="GO:0005829">
    <property type="term" value="C:cytosol"/>
    <property type="evidence" value="ECO:0007669"/>
    <property type="project" value="TreeGrafter"/>
</dbReference>
<dbReference type="Gene3D" id="6.10.250.690">
    <property type="match status" value="1"/>
</dbReference>
<dbReference type="PANTHER" id="PTHR48111:SF39">
    <property type="entry name" value="TRANSCRIPTIONAL REGULATORY PROTEIN CPXR"/>
    <property type="match status" value="1"/>
</dbReference>
<dbReference type="CDD" id="cd00383">
    <property type="entry name" value="trans_reg_C"/>
    <property type="match status" value="1"/>
</dbReference>
<dbReference type="KEGG" id="talb:FTW19_02445"/>
<dbReference type="Pfam" id="PF00486">
    <property type="entry name" value="Trans_reg_C"/>
    <property type="match status" value="1"/>
</dbReference>
<dbReference type="SUPFAM" id="SSF46894">
    <property type="entry name" value="C-terminal effector domain of the bipartite response regulators"/>
    <property type="match status" value="1"/>
</dbReference>
<dbReference type="GO" id="GO:0000156">
    <property type="term" value="F:phosphorelay response regulator activity"/>
    <property type="evidence" value="ECO:0007669"/>
    <property type="project" value="TreeGrafter"/>
</dbReference>
<dbReference type="InterPro" id="IPR001789">
    <property type="entry name" value="Sig_transdc_resp-reg_receiver"/>
</dbReference>
<keyword evidence="2" id="KW-0963">Cytoplasm</keyword>
<dbReference type="InterPro" id="IPR016032">
    <property type="entry name" value="Sig_transdc_resp-reg_C-effctor"/>
</dbReference>
<evidence type="ECO:0000256" key="1">
    <source>
        <dbReference type="ARBA" id="ARBA00004496"/>
    </source>
</evidence>
<evidence type="ECO:0000313" key="13">
    <source>
        <dbReference type="Proteomes" id="UP000321820"/>
    </source>
</evidence>
<dbReference type="InterPro" id="IPR011006">
    <property type="entry name" value="CheY-like_superfamily"/>
</dbReference>
<dbReference type="SMART" id="SM00448">
    <property type="entry name" value="REC"/>
    <property type="match status" value="1"/>
</dbReference>
<proteinExistence type="predicted"/>
<evidence type="ECO:0000256" key="3">
    <source>
        <dbReference type="ARBA" id="ARBA00022553"/>
    </source>
</evidence>
<feature type="domain" description="Response regulatory" evidence="10">
    <location>
        <begin position="3"/>
        <end position="116"/>
    </location>
</feature>
<dbReference type="AlphaFoldDB" id="A0A5B9E5V8"/>
<accession>A0A5B9E5V8</accession>
<dbReference type="SMART" id="SM00862">
    <property type="entry name" value="Trans_reg_C"/>
    <property type="match status" value="1"/>
</dbReference>
<name>A0A5B9E5V8_9BACT</name>
<evidence type="ECO:0000256" key="5">
    <source>
        <dbReference type="ARBA" id="ARBA00023015"/>
    </source>
</evidence>
<evidence type="ECO:0000256" key="9">
    <source>
        <dbReference type="PROSITE-ProRule" id="PRU01091"/>
    </source>
</evidence>
<dbReference type="GO" id="GO:0006355">
    <property type="term" value="P:regulation of DNA-templated transcription"/>
    <property type="evidence" value="ECO:0007669"/>
    <property type="project" value="InterPro"/>
</dbReference>
<evidence type="ECO:0000256" key="8">
    <source>
        <dbReference type="PROSITE-ProRule" id="PRU00169"/>
    </source>
</evidence>
<comment type="subcellular location">
    <subcellularLocation>
        <location evidence="1">Cytoplasm</location>
    </subcellularLocation>
</comment>
<dbReference type="SUPFAM" id="SSF52172">
    <property type="entry name" value="CheY-like"/>
    <property type="match status" value="1"/>
</dbReference>
<feature type="modified residue" description="4-aspartylphosphate" evidence="8">
    <location>
        <position position="52"/>
    </location>
</feature>
<evidence type="ECO:0000256" key="7">
    <source>
        <dbReference type="ARBA" id="ARBA00023163"/>
    </source>
</evidence>
<dbReference type="InterPro" id="IPR001867">
    <property type="entry name" value="OmpR/PhoB-type_DNA-bd"/>
</dbReference>
<dbReference type="EMBL" id="CP042806">
    <property type="protein sequence ID" value="QEE26964.1"/>
    <property type="molecule type" value="Genomic_DNA"/>
</dbReference>
<feature type="DNA-binding region" description="OmpR/PhoB-type" evidence="9">
    <location>
        <begin position="126"/>
        <end position="224"/>
    </location>
</feature>
<dbReference type="InterPro" id="IPR039420">
    <property type="entry name" value="WalR-like"/>
</dbReference>
<dbReference type="GO" id="GO:0000976">
    <property type="term" value="F:transcription cis-regulatory region binding"/>
    <property type="evidence" value="ECO:0007669"/>
    <property type="project" value="TreeGrafter"/>
</dbReference>